<proteinExistence type="predicted"/>
<feature type="non-terminal residue" evidence="1">
    <location>
        <position position="53"/>
    </location>
</feature>
<protein>
    <submittedName>
        <fullName evidence="1">Uncharacterized protein</fullName>
    </submittedName>
</protein>
<organism evidence="1">
    <name type="scientific">Dendroctonus ponderosae</name>
    <name type="common">Mountain pine beetle</name>
    <dbReference type="NCBI Taxonomy" id="77166"/>
    <lineage>
        <taxon>Eukaryota</taxon>
        <taxon>Metazoa</taxon>
        <taxon>Ecdysozoa</taxon>
        <taxon>Arthropoda</taxon>
        <taxon>Hexapoda</taxon>
        <taxon>Insecta</taxon>
        <taxon>Pterygota</taxon>
        <taxon>Neoptera</taxon>
        <taxon>Endopterygota</taxon>
        <taxon>Coleoptera</taxon>
        <taxon>Polyphaga</taxon>
        <taxon>Cucujiformia</taxon>
        <taxon>Curculionidae</taxon>
        <taxon>Scolytinae</taxon>
        <taxon>Dendroctonus</taxon>
    </lineage>
</organism>
<accession>N6UDB1</accession>
<evidence type="ECO:0000313" key="1">
    <source>
        <dbReference type="EMBL" id="ENN79685.1"/>
    </source>
</evidence>
<sequence>MKLKLFKVLFGIKRHLGIQTGTFKGTCFILLLTTCDNLGRKEIYYWIEIQRRN</sequence>
<gene>
    <name evidence="1" type="ORF">YQE_03873</name>
</gene>
<dbReference type="AlphaFoldDB" id="N6UDB1"/>
<name>N6UDB1_DENPD</name>
<dbReference type="EMBL" id="KB740663">
    <property type="protein sequence ID" value="ENN79685.1"/>
    <property type="molecule type" value="Genomic_DNA"/>
</dbReference>
<feature type="non-terminal residue" evidence="1">
    <location>
        <position position="1"/>
    </location>
</feature>
<dbReference type="HOGENOM" id="CLU_3074648_0_0_1"/>
<reference evidence="1" key="1">
    <citation type="journal article" date="2013" name="Genome Biol.">
        <title>Draft genome of the mountain pine beetle, Dendroctonus ponderosae Hopkins, a major forest pest.</title>
        <authorList>
            <person name="Keeling C.I."/>
            <person name="Yuen M.M."/>
            <person name="Liao N.Y."/>
            <person name="Docking T.R."/>
            <person name="Chan S.K."/>
            <person name="Taylor G.A."/>
            <person name="Palmquist D.L."/>
            <person name="Jackman S.D."/>
            <person name="Nguyen A."/>
            <person name="Li M."/>
            <person name="Henderson H."/>
            <person name="Janes J.K."/>
            <person name="Zhao Y."/>
            <person name="Pandoh P."/>
            <person name="Moore R."/>
            <person name="Sperling F.A."/>
            <person name="Huber D.P."/>
            <person name="Birol I."/>
            <person name="Jones S.J."/>
            <person name="Bohlmann J."/>
        </authorList>
    </citation>
    <scope>NUCLEOTIDE SEQUENCE</scope>
</reference>